<sequence>MRGNIESLTEFVLGETSEWVWETGEDHQIIFSNHRLEPFLGSSYEDVSGTNLITILDTLSENGESVNTIRAHMNGHRTFSGISVTLTPGNGDRIVLTLCGDPKFDGTTFQGFVGIGKWVIEQGFQKVCRPNLEKLFTAVEHSPNSILITDRAGIIEYVNPGFESITGYTREEVYGKTPRVLKSGLTERNTYTKMWGDILAGRSWKGTVCNRKKNGEIYWSEETVSPVRDETGHISHFIAIQQDVTERVRTQLELRLSEEKFKDYSEVASDWYWAIDEDYRFTELSDSVASYSGLNMYEMLGRTRFDNISEPEDMEKWQRHLDDLRAKRPFRNFQYTFIRPDGERRLWQISGKPIFDEDGNFKGYRGVGRDVTKQKSLEEQLHQSQKMEVVGQLAGGFAHDFNNLLAIISGNTELMLESLSNGQPIDADKLQKIMEVVDKGTALTQQILAFSRKQMLLPDYTNIGEHITHMQDMLKSSLGEGIDLQIQDNAHDRRCFVDPNQLASAILNAVINARDAMRGTGTLHLRVDVQDVPFPSPYPEVRPGSYIVLSIQDTGDGIEEDHMSKVIEPFFTTKEPGKGTGLGLSMIFGFAKQSGGGITLESSKGVGTTLSIYLPCQPVEEELNWPD</sequence>
<organism evidence="12 13">
    <name type="scientific">Sneathiella chinensis</name>
    <dbReference type="NCBI Taxonomy" id="349750"/>
    <lineage>
        <taxon>Bacteria</taxon>
        <taxon>Pseudomonadati</taxon>
        <taxon>Pseudomonadota</taxon>
        <taxon>Alphaproteobacteria</taxon>
        <taxon>Sneathiellales</taxon>
        <taxon>Sneathiellaceae</taxon>
        <taxon>Sneathiella</taxon>
    </lineage>
</organism>
<dbReference type="Pfam" id="PF02518">
    <property type="entry name" value="HATPase_c"/>
    <property type="match status" value="1"/>
</dbReference>
<feature type="domain" description="PAC" evidence="11">
    <location>
        <begin position="202"/>
        <end position="256"/>
    </location>
</feature>
<dbReference type="InterPro" id="IPR000700">
    <property type="entry name" value="PAS-assoc_C"/>
</dbReference>
<evidence type="ECO:0000256" key="2">
    <source>
        <dbReference type="ARBA" id="ARBA00012438"/>
    </source>
</evidence>
<dbReference type="SUPFAM" id="SSF47384">
    <property type="entry name" value="Homodimeric domain of signal transducing histidine kinase"/>
    <property type="match status" value="1"/>
</dbReference>
<evidence type="ECO:0000256" key="8">
    <source>
        <dbReference type="ARBA" id="ARBA00023012"/>
    </source>
</evidence>
<keyword evidence="6" id="KW-0418">Kinase</keyword>
<dbReference type="Gene3D" id="1.10.287.130">
    <property type="match status" value="1"/>
</dbReference>
<protein>
    <recommendedName>
        <fullName evidence="2">histidine kinase</fullName>
        <ecNumber evidence="2">2.7.13.3</ecNumber>
    </recommendedName>
</protein>
<reference evidence="12" key="2">
    <citation type="submission" date="2023-01" db="EMBL/GenBank/DDBJ databases">
        <title>Draft genome sequence of Sneathiella chinensis strain NBRC 103408.</title>
        <authorList>
            <person name="Sun Q."/>
            <person name="Mori K."/>
        </authorList>
    </citation>
    <scope>NUCLEOTIDE SEQUENCE</scope>
    <source>
        <strain evidence="12">NBRC 103408</strain>
    </source>
</reference>
<dbReference type="PRINTS" id="PR00344">
    <property type="entry name" value="BCTRLSENSOR"/>
</dbReference>
<dbReference type="InterPro" id="IPR004358">
    <property type="entry name" value="Sig_transdc_His_kin-like_C"/>
</dbReference>
<feature type="domain" description="PAS" evidence="10">
    <location>
        <begin position="131"/>
        <end position="177"/>
    </location>
</feature>
<dbReference type="SMART" id="SM00388">
    <property type="entry name" value="HisKA"/>
    <property type="match status" value="1"/>
</dbReference>
<keyword evidence="3" id="KW-0597">Phosphoprotein</keyword>
<evidence type="ECO:0000259" key="10">
    <source>
        <dbReference type="PROSITE" id="PS50112"/>
    </source>
</evidence>
<dbReference type="Pfam" id="PF00989">
    <property type="entry name" value="PAS"/>
    <property type="match status" value="1"/>
</dbReference>
<reference evidence="12" key="1">
    <citation type="journal article" date="2014" name="Int. J. Syst. Evol. Microbiol.">
        <title>Complete genome of a new Firmicutes species belonging to the dominant human colonic microbiota ('Ruminococcus bicirculans') reveals two chromosomes and a selective capacity to utilize plant glucans.</title>
        <authorList>
            <consortium name="NISC Comparative Sequencing Program"/>
            <person name="Wegmann U."/>
            <person name="Louis P."/>
            <person name="Goesmann A."/>
            <person name="Henrissat B."/>
            <person name="Duncan S.H."/>
            <person name="Flint H.J."/>
        </authorList>
    </citation>
    <scope>NUCLEOTIDE SEQUENCE</scope>
    <source>
        <strain evidence="12">NBRC 103408</strain>
    </source>
</reference>
<dbReference type="InterPro" id="IPR036890">
    <property type="entry name" value="HATPase_C_sf"/>
</dbReference>
<evidence type="ECO:0000256" key="7">
    <source>
        <dbReference type="ARBA" id="ARBA00022840"/>
    </source>
</evidence>
<dbReference type="Gene3D" id="3.30.450.20">
    <property type="entry name" value="PAS domain"/>
    <property type="match status" value="2"/>
</dbReference>
<dbReference type="InterPro" id="IPR005467">
    <property type="entry name" value="His_kinase_dom"/>
</dbReference>
<evidence type="ECO:0000313" key="12">
    <source>
        <dbReference type="EMBL" id="GLQ07272.1"/>
    </source>
</evidence>
<feature type="domain" description="PAC" evidence="11">
    <location>
        <begin position="331"/>
        <end position="383"/>
    </location>
</feature>
<evidence type="ECO:0000256" key="3">
    <source>
        <dbReference type="ARBA" id="ARBA00022553"/>
    </source>
</evidence>
<evidence type="ECO:0000259" key="9">
    <source>
        <dbReference type="PROSITE" id="PS50109"/>
    </source>
</evidence>
<dbReference type="EC" id="2.7.13.3" evidence="2"/>
<dbReference type="InterPro" id="IPR000014">
    <property type="entry name" value="PAS"/>
</dbReference>
<keyword evidence="7" id="KW-0067">ATP-binding</keyword>
<dbReference type="PROSITE" id="PS50113">
    <property type="entry name" value="PAC"/>
    <property type="match status" value="2"/>
</dbReference>
<evidence type="ECO:0000256" key="4">
    <source>
        <dbReference type="ARBA" id="ARBA00022679"/>
    </source>
</evidence>
<comment type="catalytic activity">
    <reaction evidence="1">
        <text>ATP + protein L-histidine = ADP + protein N-phospho-L-histidine.</text>
        <dbReference type="EC" id="2.7.13.3"/>
    </reaction>
</comment>
<keyword evidence="8" id="KW-0902">Two-component regulatory system</keyword>
<dbReference type="InterPro" id="IPR013767">
    <property type="entry name" value="PAS_fold"/>
</dbReference>
<dbReference type="PROSITE" id="PS50109">
    <property type="entry name" value="HIS_KIN"/>
    <property type="match status" value="1"/>
</dbReference>
<comment type="caution">
    <text evidence="12">The sequence shown here is derived from an EMBL/GenBank/DDBJ whole genome shotgun (WGS) entry which is preliminary data.</text>
</comment>
<dbReference type="SMART" id="SM00387">
    <property type="entry name" value="HATPase_c"/>
    <property type="match status" value="1"/>
</dbReference>
<gene>
    <name evidence="12" type="ORF">GCM10007924_24930</name>
</gene>
<evidence type="ECO:0000256" key="6">
    <source>
        <dbReference type="ARBA" id="ARBA00022777"/>
    </source>
</evidence>
<dbReference type="InterPro" id="IPR003594">
    <property type="entry name" value="HATPase_dom"/>
</dbReference>
<dbReference type="InterPro" id="IPR035965">
    <property type="entry name" value="PAS-like_dom_sf"/>
</dbReference>
<dbReference type="CDD" id="cd00130">
    <property type="entry name" value="PAS"/>
    <property type="match status" value="2"/>
</dbReference>
<evidence type="ECO:0000313" key="13">
    <source>
        <dbReference type="Proteomes" id="UP001161409"/>
    </source>
</evidence>
<evidence type="ECO:0000256" key="1">
    <source>
        <dbReference type="ARBA" id="ARBA00000085"/>
    </source>
</evidence>
<dbReference type="Pfam" id="PF13426">
    <property type="entry name" value="PAS_9"/>
    <property type="match status" value="2"/>
</dbReference>
<proteinExistence type="predicted"/>
<name>A0ABQ5U7I6_9PROT</name>
<dbReference type="Proteomes" id="UP001161409">
    <property type="component" value="Unassembled WGS sequence"/>
</dbReference>
<evidence type="ECO:0000259" key="11">
    <source>
        <dbReference type="PROSITE" id="PS50113"/>
    </source>
</evidence>
<evidence type="ECO:0000256" key="5">
    <source>
        <dbReference type="ARBA" id="ARBA00022741"/>
    </source>
</evidence>
<dbReference type="InterPro" id="IPR036097">
    <property type="entry name" value="HisK_dim/P_sf"/>
</dbReference>
<keyword evidence="4" id="KW-0808">Transferase</keyword>
<dbReference type="SMART" id="SM00086">
    <property type="entry name" value="PAC"/>
    <property type="match status" value="2"/>
</dbReference>
<dbReference type="InterPro" id="IPR003661">
    <property type="entry name" value="HisK_dim/P_dom"/>
</dbReference>
<dbReference type="PANTHER" id="PTHR43065">
    <property type="entry name" value="SENSOR HISTIDINE KINASE"/>
    <property type="match status" value="1"/>
</dbReference>
<dbReference type="PROSITE" id="PS50112">
    <property type="entry name" value="PAS"/>
    <property type="match status" value="2"/>
</dbReference>
<dbReference type="SUPFAM" id="SSF55785">
    <property type="entry name" value="PYP-like sensor domain (PAS domain)"/>
    <property type="match status" value="3"/>
</dbReference>
<dbReference type="InterPro" id="IPR001610">
    <property type="entry name" value="PAC"/>
</dbReference>
<dbReference type="EMBL" id="BSNF01000008">
    <property type="protein sequence ID" value="GLQ07272.1"/>
    <property type="molecule type" value="Genomic_DNA"/>
</dbReference>
<dbReference type="RefSeq" id="WP_169561327.1">
    <property type="nucleotide sequence ID" value="NZ_BSNF01000008.1"/>
</dbReference>
<accession>A0ABQ5U7I6</accession>
<keyword evidence="13" id="KW-1185">Reference proteome</keyword>
<dbReference type="SUPFAM" id="SSF55874">
    <property type="entry name" value="ATPase domain of HSP90 chaperone/DNA topoisomerase II/histidine kinase"/>
    <property type="match status" value="1"/>
</dbReference>
<dbReference type="PANTHER" id="PTHR43065:SF42">
    <property type="entry name" value="TWO-COMPONENT SENSOR PPRA"/>
    <property type="match status" value="1"/>
</dbReference>
<dbReference type="SMART" id="SM00091">
    <property type="entry name" value="PAS"/>
    <property type="match status" value="3"/>
</dbReference>
<dbReference type="Gene3D" id="3.30.565.10">
    <property type="entry name" value="Histidine kinase-like ATPase, C-terminal domain"/>
    <property type="match status" value="1"/>
</dbReference>
<dbReference type="NCBIfam" id="TIGR00229">
    <property type="entry name" value="sensory_box"/>
    <property type="match status" value="2"/>
</dbReference>
<feature type="domain" description="Histidine kinase" evidence="9">
    <location>
        <begin position="396"/>
        <end position="618"/>
    </location>
</feature>
<feature type="domain" description="PAS" evidence="10">
    <location>
        <begin position="257"/>
        <end position="328"/>
    </location>
</feature>
<keyword evidence="5" id="KW-0547">Nucleotide-binding</keyword>